<keyword evidence="2" id="KW-1185">Reference proteome</keyword>
<name>A0A284RND6_ARMOS</name>
<proteinExistence type="predicted"/>
<dbReference type="Proteomes" id="UP000219338">
    <property type="component" value="Unassembled WGS sequence"/>
</dbReference>
<evidence type="ECO:0000313" key="1">
    <source>
        <dbReference type="EMBL" id="SJL10279.1"/>
    </source>
</evidence>
<protein>
    <submittedName>
        <fullName evidence="1">Uncharacterized protein</fullName>
    </submittedName>
</protein>
<organism evidence="1 2">
    <name type="scientific">Armillaria ostoyae</name>
    <name type="common">Armillaria root rot fungus</name>
    <dbReference type="NCBI Taxonomy" id="47428"/>
    <lineage>
        <taxon>Eukaryota</taxon>
        <taxon>Fungi</taxon>
        <taxon>Dikarya</taxon>
        <taxon>Basidiomycota</taxon>
        <taxon>Agaricomycotina</taxon>
        <taxon>Agaricomycetes</taxon>
        <taxon>Agaricomycetidae</taxon>
        <taxon>Agaricales</taxon>
        <taxon>Marasmiineae</taxon>
        <taxon>Physalacriaceae</taxon>
        <taxon>Armillaria</taxon>
    </lineage>
</organism>
<accession>A0A284RND6</accession>
<gene>
    <name evidence="1" type="ORF">ARMOST_13663</name>
</gene>
<dbReference type="EMBL" id="FUEG01000012">
    <property type="protein sequence ID" value="SJL10279.1"/>
    <property type="molecule type" value="Genomic_DNA"/>
</dbReference>
<dbReference type="AlphaFoldDB" id="A0A284RND6"/>
<sequence length="204" mass="23245">MLAELPDAVETILTLATTFQRTSLLYELFDRTQRRPFTSYWMLCLSFIYKLSSSVIHASSPIAFTRRSDKSNDLSPPSSIWACLRASYPLHLNAWIGQSVPTRLQVAFFEDLKKLVCKTINMYNPDPWLLDALRARTSEIIVFDLPVLTELSKVTLSECPGQFIAWMLRCIEESPVAIVLLQINEFSLNRSHSARSVRGVFNVP</sequence>
<reference evidence="2" key="1">
    <citation type="journal article" date="2017" name="Nat. Ecol. Evol.">
        <title>Genome expansion and lineage-specific genetic innovations in the forest pathogenic fungi Armillaria.</title>
        <authorList>
            <person name="Sipos G."/>
            <person name="Prasanna A.N."/>
            <person name="Walter M.C."/>
            <person name="O'Connor E."/>
            <person name="Balint B."/>
            <person name="Krizsan K."/>
            <person name="Kiss B."/>
            <person name="Hess J."/>
            <person name="Varga T."/>
            <person name="Slot J."/>
            <person name="Riley R."/>
            <person name="Boka B."/>
            <person name="Rigling D."/>
            <person name="Barry K."/>
            <person name="Lee J."/>
            <person name="Mihaltcheva S."/>
            <person name="LaButti K."/>
            <person name="Lipzen A."/>
            <person name="Waldron R."/>
            <person name="Moloney N.M."/>
            <person name="Sperisen C."/>
            <person name="Kredics L."/>
            <person name="Vagvoelgyi C."/>
            <person name="Patrignani A."/>
            <person name="Fitzpatrick D."/>
            <person name="Nagy I."/>
            <person name="Doyle S."/>
            <person name="Anderson J.B."/>
            <person name="Grigoriev I.V."/>
            <person name="Gueldener U."/>
            <person name="Muensterkoetter M."/>
            <person name="Nagy L.G."/>
        </authorList>
    </citation>
    <scope>NUCLEOTIDE SEQUENCE [LARGE SCALE GENOMIC DNA]</scope>
    <source>
        <strain evidence="2">C18/9</strain>
    </source>
</reference>
<dbReference type="OrthoDB" id="2882603at2759"/>
<evidence type="ECO:0000313" key="2">
    <source>
        <dbReference type="Proteomes" id="UP000219338"/>
    </source>
</evidence>